<evidence type="ECO:0000313" key="2">
    <source>
        <dbReference type="EMBL" id="PLW10361.1"/>
    </source>
</evidence>
<feature type="compositionally biased region" description="Low complexity" evidence="1">
    <location>
        <begin position="158"/>
        <end position="173"/>
    </location>
</feature>
<dbReference type="AlphaFoldDB" id="A0A2N5SAS4"/>
<evidence type="ECO:0000256" key="1">
    <source>
        <dbReference type="SAM" id="MobiDB-lite"/>
    </source>
</evidence>
<proteinExistence type="predicted"/>
<comment type="caution">
    <text evidence="2">The sequence shown here is derived from an EMBL/GenBank/DDBJ whole genome shotgun (WGS) entry which is preliminary data.</text>
</comment>
<name>A0A2N5SAS4_9BASI</name>
<sequence>MGFTPYFDKYIRKLKGPIPLTIFEKNWKNLAILYHSKKRAKANNLASNRNRYTGFPYPSKWLQTFAKWTSNHQGFHNTLVTKYGYKRFTKWLLAYKANANAILAEDGFMMVLRYNIQATCRKFKELEFSNKPHVAKGARSTWDLKTGSPRGNKKKTPTKTQSTATPAASTSCSKKPKAEAPKNSGYKGSNYEPNYQSRYQEKDSRDREKPRNS</sequence>
<feature type="compositionally biased region" description="Basic and acidic residues" evidence="1">
    <location>
        <begin position="199"/>
        <end position="213"/>
    </location>
</feature>
<protein>
    <submittedName>
        <fullName evidence="2">Uncharacterized protein</fullName>
    </submittedName>
</protein>
<accession>A0A2N5SAS4</accession>
<gene>
    <name evidence="2" type="ORF">PCASD_22806</name>
</gene>
<dbReference type="EMBL" id="PGCI01000966">
    <property type="protein sequence ID" value="PLW10361.1"/>
    <property type="molecule type" value="Genomic_DNA"/>
</dbReference>
<reference evidence="2 3" key="1">
    <citation type="submission" date="2017-11" db="EMBL/GenBank/DDBJ databases">
        <title>De novo assembly and phasing of dikaryotic genomes from two isolates of Puccinia coronata f. sp. avenae, the causal agent of oat crown rust.</title>
        <authorList>
            <person name="Miller M.E."/>
            <person name="Zhang Y."/>
            <person name="Omidvar V."/>
            <person name="Sperschneider J."/>
            <person name="Schwessinger B."/>
            <person name="Raley C."/>
            <person name="Palmer J.M."/>
            <person name="Garnica D."/>
            <person name="Upadhyaya N."/>
            <person name="Rathjen J."/>
            <person name="Taylor J.M."/>
            <person name="Park R.F."/>
            <person name="Dodds P.N."/>
            <person name="Hirsch C.D."/>
            <person name="Kianian S.F."/>
            <person name="Figueroa M."/>
        </authorList>
    </citation>
    <scope>NUCLEOTIDE SEQUENCE [LARGE SCALE GENOMIC DNA]</scope>
    <source>
        <strain evidence="2">12SD80</strain>
    </source>
</reference>
<feature type="region of interest" description="Disordered" evidence="1">
    <location>
        <begin position="137"/>
        <end position="213"/>
    </location>
</feature>
<dbReference type="Proteomes" id="UP000235392">
    <property type="component" value="Unassembled WGS sequence"/>
</dbReference>
<evidence type="ECO:0000313" key="3">
    <source>
        <dbReference type="Proteomes" id="UP000235392"/>
    </source>
</evidence>
<organism evidence="2 3">
    <name type="scientific">Puccinia coronata f. sp. avenae</name>
    <dbReference type="NCBI Taxonomy" id="200324"/>
    <lineage>
        <taxon>Eukaryota</taxon>
        <taxon>Fungi</taxon>
        <taxon>Dikarya</taxon>
        <taxon>Basidiomycota</taxon>
        <taxon>Pucciniomycotina</taxon>
        <taxon>Pucciniomycetes</taxon>
        <taxon>Pucciniales</taxon>
        <taxon>Pucciniaceae</taxon>
        <taxon>Puccinia</taxon>
    </lineage>
</organism>